<organism evidence="2 3">
    <name type="scientific">Tetrabaena socialis</name>
    <dbReference type="NCBI Taxonomy" id="47790"/>
    <lineage>
        <taxon>Eukaryota</taxon>
        <taxon>Viridiplantae</taxon>
        <taxon>Chlorophyta</taxon>
        <taxon>core chlorophytes</taxon>
        <taxon>Chlorophyceae</taxon>
        <taxon>CS clade</taxon>
        <taxon>Chlamydomonadales</taxon>
        <taxon>Tetrabaenaceae</taxon>
        <taxon>Tetrabaena</taxon>
    </lineage>
</organism>
<feature type="region of interest" description="Disordered" evidence="1">
    <location>
        <begin position="196"/>
        <end position="228"/>
    </location>
</feature>
<evidence type="ECO:0000256" key="1">
    <source>
        <dbReference type="SAM" id="MobiDB-lite"/>
    </source>
</evidence>
<accession>A0A2J8A0Y9</accession>
<sequence length="515" mass="52239">MQRPMERLPTSPSLFQARLSLCALPLVNAVPRQRLYPAPQPVAKKAAQLCEEVEAVAEEGERRCRRRRHQLRRLLCLLRLLLRLRHHHSVARHAKHAAVGAGADQYGGAPARGVDASGHALLTLLPRPPLPAPALLLLLEWPLLRAHPRVEQYGQVIAYPFNIFTPWDPLTCTQVLVRGVASTGIDVAGELAKGRNGTLLDLPSSGPNGSGSGPGLGGRGGATAPGGTQAPTGIVPYCLQWFNLQTLDDYRSFLQRVGPAYQSDYLDDYGGIEEQQPYEEGSGGGDGGGGGAGAGGGGGDGGGSAGGGGGPQEGKSQAPQPQPQELRGSSGSSGARVAFVGEEDGQEQQAGGGSGGGRPPASPPLSAGQRAGQAVRQTVLGRLPPASAASPLAQAAADAAGAAAQRAADAAATSAQHTAQAWQLVSKAAALRAEAVLRVIVSVANAAAPLTSELLDADRALYSGTARLSNAAVDAAIARLEAALPPEVAAELRASAAATASKLAAAWGGTAGGGG</sequence>
<protein>
    <submittedName>
        <fullName evidence="2">Uncharacterized protein</fullName>
    </submittedName>
</protein>
<feature type="region of interest" description="Disordered" evidence="1">
    <location>
        <begin position="274"/>
        <end position="374"/>
    </location>
</feature>
<proteinExistence type="predicted"/>
<evidence type="ECO:0000313" key="3">
    <source>
        <dbReference type="Proteomes" id="UP000236333"/>
    </source>
</evidence>
<reference evidence="2 3" key="1">
    <citation type="journal article" date="2017" name="Mol. Biol. Evol.">
        <title>The 4-celled Tetrabaena socialis nuclear genome reveals the essential components for genetic control of cell number at the origin of multicellularity in the volvocine lineage.</title>
        <authorList>
            <person name="Featherston J."/>
            <person name="Arakaki Y."/>
            <person name="Hanschen E.R."/>
            <person name="Ferris P.J."/>
            <person name="Michod R.E."/>
            <person name="Olson B.J.S.C."/>
            <person name="Nozaki H."/>
            <person name="Durand P.M."/>
        </authorList>
    </citation>
    <scope>NUCLEOTIDE SEQUENCE [LARGE SCALE GENOMIC DNA]</scope>
    <source>
        <strain evidence="2 3">NIES-571</strain>
    </source>
</reference>
<dbReference type="EMBL" id="PGGS01000252">
    <property type="protein sequence ID" value="PNH06189.1"/>
    <property type="molecule type" value="Genomic_DNA"/>
</dbReference>
<dbReference type="PANTHER" id="PTHR48125:SF10">
    <property type="entry name" value="OS12G0136300 PROTEIN"/>
    <property type="match status" value="1"/>
</dbReference>
<feature type="compositionally biased region" description="Gly residues" evidence="1">
    <location>
        <begin position="281"/>
        <end position="312"/>
    </location>
</feature>
<dbReference type="PANTHER" id="PTHR48125">
    <property type="entry name" value="LP07818P1"/>
    <property type="match status" value="1"/>
</dbReference>
<dbReference type="AlphaFoldDB" id="A0A2J8A0Y9"/>
<dbReference type="OrthoDB" id="548813at2759"/>
<gene>
    <name evidence="2" type="ORF">TSOC_007454</name>
</gene>
<dbReference type="Proteomes" id="UP000236333">
    <property type="component" value="Unassembled WGS sequence"/>
</dbReference>
<evidence type="ECO:0000313" key="2">
    <source>
        <dbReference type="EMBL" id="PNH06189.1"/>
    </source>
</evidence>
<name>A0A2J8A0Y9_9CHLO</name>
<comment type="caution">
    <text evidence="2">The sequence shown here is derived from an EMBL/GenBank/DDBJ whole genome shotgun (WGS) entry which is preliminary data.</text>
</comment>
<keyword evidence="3" id="KW-1185">Reference proteome</keyword>
<feature type="compositionally biased region" description="Gly residues" evidence="1">
    <location>
        <begin position="208"/>
        <end position="224"/>
    </location>
</feature>